<accession>A0ABS2IDL9</accession>
<organism evidence="3 4">
    <name type="scientific">Zestomonas insulae</name>
    <dbReference type="NCBI Taxonomy" id="2809017"/>
    <lineage>
        <taxon>Bacteria</taxon>
        <taxon>Pseudomonadati</taxon>
        <taxon>Pseudomonadota</taxon>
        <taxon>Gammaproteobacteria</taxon>
        <taxon>Pseudomonadales</taxon>
        <taxon>Pseudomonadaceae</taxon>
        <taxon>Zestomonas</taxon>
    </lineage>
</organism>
<feature type="domain" description="GIY-YIG" evidence="2">
    <location>
        <begin position="3"/>
        <end position="79"/>
    </location>
</feature>
<reference evidence="3 4" key="1">
    <citation type="submission" date="2021-02" db="EMBL/GenBank/DDBJ databases">
        <authorList>
            <person name="Lee D.-H."/>
        </authorList>
    </citation>
    <scope>NUCLEOTIDE SEQUENCE [LARGE SCALE GENOMIC DNA]</scope>
    <source>
        <strain evidence="3 4">UL073</strain>
    </source>
</reference>
<name>A0ABS2IDL9_9GAMM</name>
<dbReference type="PANTHER" id="PTHR34477:SF5">
    <property type="entry name" value="BSL5627 PROTEIN"/>
    <property type="match status" value="1"/>
</dbReference>
<evidence type="ECO:0000313" key="3">
    <source>
        <dbReference type="EMBL" id="MBM7060248.1"/>
    </source>
</evidence>
<evidence type="ECO:0000256" key="1">
    <source>
        <dbReference type="ARBA" id="ARBA00007435"/>
    </source>
</evidence>
<dbReference type="EMBL" id="JAFEUP010000002">
    <property type="protein sequence ID" value="MBM7060248.1"/>
    <property type="molecule type" value="Genomic_DNA"/>
</dbReference>
<dbReference type="CDD" id="cd10448">
    <property type="entry name" value="GIY-YIG_unchar_3"/>
    <property type="match status" value="1"/>
</dbReference>
<protein>
    <submittedName>
        <fullName evidence="3">GIY-YIG nuclease family protein</fullName>
    </submittedName>
</protein>
<dbReference type="Gene3D" id="3.40.1440.10">
    <property type="entry name" value="GIY-YIG endonuclease"/>
    <property type="match status" value="1"/>
</dbReference>
<dbReference type="Pfam" id="PF01541">
    <property type="entry name" value="GIY-YIG"/>
    <property type="match status" value="1"/>
</dbReference>
<dbReference type="Proteomes" id="UP000717995">
    <property type="component" value="Unassembled WGS sequence"/>
</dbReference>
<dbReference type="PROSITE" id="PS50164">
    <property type="entry name" value="GIY_YIG"/>
    <property type="match status" value="1"/>
</dbReference>
<dbReference type="InterPro" id="IPR000305">
    <property type="entry name" value="GIY-YIG_endonuc"/>
</dbReference>
<evidence type="ECO:0000259" key="2">
    <source>
        <dbReference type="PROSITE" id="PS50164"/>
    </source>
</evidence>
<dbReference type="SUPFAM" id="SSF82771">
    <property type="entry name" value="GIY-YIG endonuclease"/>
    <property type="match status" value="1"/>
</dbReference>
<evidence type="ECO:0000313" key="4">
    <source>
        <dbReference type="Proteomes" id="UP000717995"/>
    </source>
</evidence>
<comment type="similarity">
    <text evidence="1">Belongs to the UPF0213 family.</text>
</comment>
<proteinExistence type="inferred from homology"/>
<sequence>MPKQPAVYLLASQRNGTLYIGVTANLPRRIWEHRNDCVEGFTQRYGVHQLVYYELHESMLAALTREKQLKKWRREWKLRLIEAGNPGWRDLWAEIVG</sequence>
<comment type="caution">
    <text evidence="3">The sequence shown here is derived from an EMBL/GenBank/DDBJ whole genome shotgun (WGS) entry which is preliminary data.</text>
</comment>
<dbReference type="PANTHER" id="PTHR34477">
    <property type="entry name" value="UPF0213 PROTEIN YHBQ"/>
    <property type="match status" value="1"/>
</dbReference>
<dbReference type="InterPro" id="IPR035901">
    <property type="entry name" value="GIY-YIG_endonuc_sf"/>
</dbReference>
<dbReference type="RefSeq" id="WP_204915374.1">
    <property type="nucleotide sequence ID" value="NZ_JAFEUP010000002.1"/>
</dbReference>
<keyword evidence="4" id="KW-1185">Reference proteome</keyword>
<gene>
    <name evidence="3" type="ORF">JQX08_05975</name>
</gene>
<dbReference type="InterPro" id="IPR050190">
    <property type="entry name" value="UPF0213_domain"/>
</dbReference>
<dbReference type="SMART" id="SM00465">
    <property type="entry name" value="GIYc"/>
    <property type="match status" value="1"/>
</dbReference>